<name>A0ABV6RSQ3_9GAMM</name>
<organism evidence="3 4">
    <name type="scientific">Lysobacter korlensis</name>
    <dbReference type="NCBI Taxonomy" id="553636"/>
    <lineage>
        <taxon>Bacteria</taxon>
        <taxon>Pseudomonadati</taxon>
        <taxon>Pseudomonadota</taxon>
        <taxon>Gammaproteobacteria</taxon>
        <taxon>Lysobacterales</taxon>
        <taxon>Lysobacteraceae</taxon>
        <taxon>Lysobacter</taxon>
    </lineage>
</organism>
<dbReference type="SUPFAM" id="SSF103473">
    <property type="entry name" value="MFS general substrate transporter"/>
    <property type="match status" value="1"/>
</dbReference>
<proteinExistence type="predicted"/>
<keyword evidence="2" id="KW-1133">Transmembrane helix</keyword>
<comment type="caution">
    <text evidence="3">The sequence shown here is derived from an EMBL/GenBank/DDBJ whole genome shotgun (WGS) entry which is preliminary data.</text>
</comment>
<protein>
    <submittedName>
        <fullName evidence="3">Uncharacterized protein</fullName>
    </submittedName>
</protein>
<dbReference type="Proteomes" id="UP001589896">
    <property type="component" value="Unassembled WGS sequence"/>
</dbReference>
<keyword evidence="2" id="KW-0812">Transmembrane</keyword>
<feature type="compositionally biased region" description="Basic and acidic residues" evidence="1">
    <location>
        <begin position="1"/>
        <end position="20"/>
    </location>
</feature>
<evidence type="ECO:0000313" key="4">
    <source>
        <dbReference type="Proteomes" id="UP001589896"/>
    </source>
</evidence>
<sequence length="170" mass="17621">MTLDDPRRGQDPDSPPREPAPDVGIRPDGYLTEASFAEPVPAPDAAAPRNVSPGGTDEPVREDADGEPEPVKLVIRDRRRLLGIVAFVLAALLFAANVVGIVLSNSGSDDVALSIAYVTIFGTILTFLGGLLAAALNLGRGWGIAAVVLSVLANPFVLVVLLGTFTGAIL</sequence>
<keyword evidence="2" id="KW-0472">Membrane</keyword>
<gene>
    <name evidence="3" type="ORF">ACFFGH_19420</name>
</gene>
<feature type="transmembrane region" description="Helical" evidence="2">
    <location>
        <begin position="143"/>
        <end position="169"/>
    </location>
</feature>
<dbReference type="InterPro" id="IPR036259">
    <property type="entry name" value="MFS_trans_sf"/>
</dbReference>
<reference evidence="3 4" key="1">
    <citation type="submission" date="2024-09" db="EMBL/GenBank/DDBJ databases">
        <authorList>
            <person name="Sun Q."/>
            <person name="Mori K."/>
        </authorList>
    </citation>
    <scope>NUCLEOTIDE SEQUENCE [LARGE SCALE GENOMIC DNA]</scope>
    <source>
        <strain evidence="3 4">KCTC 23076</strain>
    </source>
</reference>
<dbReference type="EMBL" id="JBHLTG010000005">
    <property type="protein sequence ID" value="MFC0680010.1"/>
    <property type="molecule type" value="Genomic_DNA"/>
</dbReference>
<evidence type="ECO:0000313" key="3">
    <source>
        <dbReference type="EMBL" id="MFC0680010.1"/>
    </source>
</evidence>
<dbReference type="RefSeq" id="WP_386671362.1">
    <property type="nucleotide sequence ID" value="NZ_JBHLTG010000005.1"/>
</dbReference>
<feature type="transmembrane region" description="Helical" evidence="2">
    <location>
        <begin position="115"/>
        <end position="136"/>
    </location>
</feature>
<feature type="region of interest" description="Disordered" evidence="1">
    <location>
        <begin position="1"/>
        <end position="67"/>
    </location>
</feature>
<feature type="transmembrane region" description="Helical" evidence="2">
    <location>
        <begin position="81"/>
        <end position="103"/>
    </location>
</feature>
<feature type="compositionally biased region" description="Low complexity" evidence="1">
    <location>
        <begin position="37"/>
        <end position="48"/>
    </location>
</feature>
<evidence type="ECO:0000256" key="1">
    <source>
        <dbReference type="SAM" id="MobiDB-lite"/>
    </source>
</evidence>
<keyword evidence="4" id="KW-1185">Reference proteome</keyword>
<evidence type="ECO:0000256" key="2">
    <source>
        <dbReference type="SAM" id="Phobius"/>
    </source>
</evidence>
<accession>A0ABV6RSQ3</accession>